<dbReference type="Pfam" id="PF13306">
    <property type="entry name" value="LRR_5"/>
    <property type="match status" value="2"/>
</dbReference>
<dbReference type="Gene3D" id="3.40.50.12480">
    <property type="match status" value="1"/>
</dbReference>
<evidence type="ECO:0000313" key="2">
    <source>
        <dbReference type="EMBL" id="EGC02760.1"/>
    </source>
</evidence>
<evidence type="ECO:0008006" key="4">
    <source>
        <dbReference type="Google" id="ProtNLM"/>
    </source>
</evidence>
<dbReference type="InterPro" id="IPR036116">
    <property type="entry name" value="FN3_sf"/>
</dbReference>
<evidence type="ECO:0000256" key="1">
    <source>
        <dbReference type="SAM" id="SignalP"/>
    </source>
</evidence>
<dbReference type="EMBL" id="ADKM02000086">
    <property type="protein sequence ID" value="EGC02760.1"/>
    <property type="molecule type" value="Genomic_DNA"/>
</dbReference>
<dbReference type="Proteomes" id="UP000004259">
    <property type="component" value="Unassembled WGS sequence"/>
</dbReference>
<dbReference type="InterPro" id="IPR026906">
    <property type="entry name" value="LRR_5"/>
</dbReference>
<dbReference type="STRING" id="246199.CUS_6025"/>
<dbReference type="InterPro" id="IPR032675">
    <property type="entry name" value="LRR_dom_sf"/>
</dbReference>
<sequence length="487" mass="53089">MKNKRLVAGLLALTFVFGGAVLPEKNADNIAVVSASAAENGDSDTYIGGAISCGDYFIGVKEDGTCDIVSYIGTDSILEIPAEIDGHIVTGIARSAFEDTITFTEVKIPEGVTYIGEGAFYGLSDLKKVELPSTVEIIERAAFSRCDSLESVKLSEGLLTIEEFAFSECTSLQNIEFPKSLKTIGTHAFSFNGLVTVSLPDGLTTLGRDVFLGCEDLIAAYIPGSLETIPMCAFMGCASLNDLVICDGVKNIGEQAFSYCDALEQVMLPDSVTDVLLGNFNNSTIYCNSGSYAESFAIDNGLDLYIYDADMSIKPEITYEMGDGCVKLTWDAVEGADKYAVAGYVDGKWKSLATGDGTSYVLKGLKYNTSYRVAVFPRINGVWNRNSTNNIFVRTYYTTPKIRGLGYNKEHNRFSVEWRPVDTAEQYAVCMYKDGKWIAKAYVDGSKNEFTSPKCDAGEYTMAICTKVGGKWYKNQLDDTKFTVTIK</sequence>
<reference evidence="2 3" key="1">
    <citation type="submission" date="2011-02" db="EMBL/GenBank/DDBJ databases">
        <authorList>
            <person name="Nelson K.E."/>
            <person name="Sutton G."/>
            <person name="Torralba M."/>
            <person name="Durkin S."/>
            <person name="Harkins D."/>
            <person name="Montgomery R."/>
            <person name="Ziemer C."/>
            <person name="Klaassens E."/>
            <person name="Ocuiv P."/>
            <person name="Morrison M."/>
        </authorList>
    </citation>
    <scope>NUCLEOTIDE SEQUENCE [LARGE SCALE GENOMIC DNA]</scope>
    <source>
        <strain evidence="2 3">8</strain>
    </source>
</reference>
<keyword evidence="1" id="KW-0732">Signal</keyword>
<name>E9SD13_RUMAL</name>
<protein>
    <recommendedName>
        <fullName evidence="4">Fibronectin type III domain protein</fullName>
    </recommendedName>
</protein>
<dbReference type="OrthoDB" id="1828708at2"/>
<keyword evidence="3" id="KW-1185">Reference proteome</keyword>
<proteinExistence type="predicted"/>
<dbReference type="RefSeq" id="WP_002850097.1">
    <property type="nucleotide sequence ID" value="NZ_ADKM02000086.1"/>
</dbReference>
<organism evidence="2 3">
    <name type="scientific">Ruminococcus albus 8</name>
    <dbReference type="NCBI Taxonomy" id="246199"/>
    <lineage>
        <taxon>Bacteria</taxon>
        <taxon>Bacillati</taxon>
        <taxon>Bacillota</taxon>
        <taxon>Clostridia</taxon>
        <taxon>Eubacteriales</taxon>
        <taxon>Oscillospiraceae</taxon>
        <taxon>Ruminococcus</taxon>
    </lineage>
</organism>
<dbReference type="PANTHER" id="PTHR45661:SF3">
    <property type="entry name" value="IG-LIKE DOMAIN-CONTAINING PROTEIN"/>
    <property type="match status" value="1"/>
</dbReference>
<dbReference type="InterPro" id="IPR013783">
    <property type="entry name" value="Ig-like_fold"/>
</dbReference>
<dbReference type="SUPFAM" id="SSF52058">
    <property type="entry name" value="L domain-like"/>
    <property type="match status" value="1"/>
</dbReference>
<dbReference type="InterPro" id="IPR003961">
    <property type="entry name" value="FN3_dom"/>
</dbReference>
<dbReference type="eggNOG" id="COG4886">
    <property type="taxonomic scope" value="Bacteria"/>
</dbReference>
<dbReference type="InterPro" id="IPR053139">
    <property type="entry name" value="Surface_bspA-like"/>
</dbReference>
<accession>E9SD13</accession>
<dbReference type="CDD" id="cd00063">
    <property type="entry name" value="FN3"/>
    <property type="match status" value="1"/>
</dbReference>
<dbReference type="SUPFAM" id="SSF49265">
    <property type="entry name" value="Fibronectin type III"/>
    <property type="match status" value="1"/>
</dbReference>
<gene>
    <name evidence="2" type="ORF">CUS_6025</name>
</gene>
<feature type="signal peptide" evidence="1">
    <location>
        <begin position="1"/>
        <end position="20"/>
    </location>
</feature>
<dbReference type="AlphaFoldDB" id="E9SD13"/>
<evidence type="ECO:0000313" key="3">
    <source>
        <dbReference type="Proteomes" id="UP000004259"/>
    </source>
</evidence>
<dbReference type="PANTHER" id="PTHR45661">
    <property type="entry name" value="SURFACE ANTIGEN"/>
    <property type="match status" value="1"/>
</dbReference>
<dbReference type="Gene3D" id="3.80.10.10">
    <property type="entry name" value="Ribonuclease Inhibitor"/>
    <property type="match status" value="1"/>
</dbReference>
<feature type="chain" id="PRO_5038937134" description="Fibronectin type III domain protein" evidence="1">
    <location>
        <begin position="21"/>
        <end position="487"/>
    </location>
</feature>
<dbReference type="Gene3D" id="2.60.40.10">
    <property type="entry name" value="Immunoglobulins"/>
    <property type="match status" value="1"/>
</dbReference>
<comment type="caution">
    <text evidence="2">The sequence shown here is derived from an EMBL/GenBank/DDBJ whole genome shotgun (WGS) entry which is preliminary data.</text>
</comment>